<dbReference type="Proteomes" id="UP000077667">
    <property type="component" value="Chromosome"/>
</dbReference>
<reference evidence="1 2" key="1">
    <citation type="submission" date="2016-05" db="EMBL/GenBank/DDBJ databases">
        <title>Niabella ginsenosidivorans BS26 whole genome sequencing.</title>
        <authorList>
            <person name="Im W.T."/>
            <person name="Siddiqi M.Z."/>
        </authorList>
    </citation>
    <scope>NUCLEOTIDE SEQUENCE [LARGE SCALE GENOMIC DNA]</scope>
    <source>
        <strain evidence="1 2">BS26</strain>
    </source>
</reference>
<gene>
    <name evidence="1" type="ORF">A8C56_06100</name>
</gene>
<name>A0A1A9I1M9_9BACT</name>
<protein>
    <submittedName>
        <fullName evidence="1">Uncharacterized protein</fullName>
    </submittedName>
</protein>
<sequence>MFYRDIFPPAFSSFRHTGIIAVKFNNQPAVDSCGNMIMITYTDLETFFFVCTHKNAAINTQIGQQFKIAVSSVRY</sequence>
<dbReference type="AlphaFoldDB" id="A0A1A9I1M9"/>
<evidence type="ECO:0000313" key="2">
    <source>
        <dbReference type="Proteomes" id="UP000077667"/>
    </source>
</evidence>
<dbReference type="EMBL" id="CP015772">
    <property type="protein sequence ID" value="ANH80611.1"/>
    <property type="molecule type" value="Genomic_DNA"/>
</dbReference>
<dbReference type="KEGG" id="nia:A8C56_06100"/>
<proteinExistence type="predicted"/>
<accession>A0A1A9I1M9</accession>
<evidence type="ECO:0000313" key="1">
    <source>
        <dbReference type="EMBL" id="ANH80611.1"/>
    </source>
</evidence>
<organism evidence="1 2">
    <name type="scientific">Niabella ginsenosidivorans</name>
    <dbReference type="NCBI Taxonomy" id="1176587"/>
    <lineage>
        <taxon>Bacteria</taxon>
        <taxon>Pseudomonadati</taxon>
        <taxon>Bacteroidota</taxon>
        <taxon>Chitinophagia</taxon>
        <taxon>Chitinophagales</taxon>
        <taxon>Chitinophagaceae</taxon>
        <taxon>Niabella</taxon>
    </lineage>
</organism>
<keyword evidence="2" id="KW-1185">Reference proteome</keyword>